<evidence type="ECO:0000256" key="5">
    <source>
        <dbReference type="ARBA" id="ARBA00023136"/>
    </source>
</evidence>
<dbReference type="AlphaFoldDB" id="A0A7V3YLZ7"/>
<dbReference type="GO" id="GO:0016020">
    <property type="term" value="C:membrane"/>
    <property type="evidence" value="ECO:0007669"/>
    <property type="project" value="InterPro"/>
</dbReference>
<evidence type="ECO:0000256" key="1">
    <source>
        <dbReference type="ARBA" id="ARBA00004236"/>
    </source>
</evidence>
<keyword evidence="7" id="KW-0732">Signal</keyword>
<evidence type="ECO:0000256" key="2">
    <source>
        <dbReference type="ARBA" id="ARBA00022475"/>
    </source>
</evidence>
<feature type="chain" id="PRO_5030969689" description="Flagellar protein" evidence="7">
    <location>
        <begin position="22"/>
        <end position="147"/>
    </location>
</feature>
<dbReference type="Pfam" id="PF04347">
    <property type="entry name" value="FliO"/>
    <property type="match status" value="1"/>
</dbReference>
<protein>
    <recommendedName>
        <fullName evidence="9">Flagellar protein</fullName>
    </recommendedName>
</protein>
<name>A0A7V3YLZ7_9BACT</name>
<accession>A0A7V3YLZ7</accession>
<evidence type="ECO:0000256" key="4">
    <source>
        <dbReference type="ARBA" id="ARBA00022989"/>
    </source>
</evidence>
<evidence type="ECO:0000256" key="7">
    <source>
        <dbReference type="SAM" id="SignalP"/>
    </source>
</evidence>
<organism evidence="8">
    <name type="scientific">Candidatus Caldatribacterium californiense</name>
    <dbReference type="NCBI Taxonomy" id="1454726"/>
    <lineage>
        <taxon>Bacteria</taxon>
        <taxon>Pseudomonadati</taxon>
        <taxon>Atribacterota</taxon>
        <taxon>Atribacteria</taxon>
        <taxon>Atribacterales</taxon>
        <taxon>Candidatus Caldatribacteriaceae</taxon>
        <taxon>Candidatus Caldatribacterium</taxon>
    </lineage>
</organism>
<dbReference type="InterPro" id="IPR022781">
    <property type="entry name" value="Flagellar_biosynth_FliO"/>
</dbReference>
<evidence type="ECO:0000256" key="3">
    <source>
        <dbReference type="ARBA" id="ARBA00022692"/>
    </source>
</evidence>
<evidence type="ECO:0000313" key="8">
    <source>
        <dbReference type="EMBL" id="HGI75084.1"/>
    </source>
</evidence>
<feature type="transmembrane region" description="Helical" evidence="6">
    <location>
        <begin position="45"/>
        <end position="63"/>
    </location>
</feature>
<feature type="signal peptide" evidence="7">
    <location>
        <begin position="1"/>
        <end position="21"/>
    </location>
</feature>
<evidence type="ECO:0000256" key="6">
    <source>
        <dbReference type="SAM" id="Phobius"/>
    </source>
</evidence>
<evidence type="ECO:0008006" key="9">
    <source>
        <dbReference type="Google" id="ProtNLM"/>
    </source>
</evidence>
<keyword evidence="5 6" id="KW-0472">Membrane</keyword>
<keyword evidence="4 6" id="KW-1133">Transmembrane helix</keyword>
<comment type="subcellular location">
    <subcellularLocation>
        <location evidence="1">Cell membrane</location>
    </subcellularLocation>
</comment>
<reference evidence="8" key="1">
    <citation type="journal article" date="2020" name="mSystems">
        <title>Genome- and Community-Level Interaction Insights into Carbon Utilization and Element Cycling Functions of Hydrothermarchaeota in Hydrothermal Sediment.</title>
        <authorList>
            <person name="Zhou Z."/>
            <person name="Liu Y."/>
            <person name="Xu W."/>
            <person name="Pan J."/>
            <person name="Luo Z.H."/>
            <person name="Li M."/>
        </authorList>
    </citation>
    <scope>NUCLEOTIDE SEQUENCE [LARGE SCALE GENOMIC DNA]</scope>
    <source>
        <strain evidence="8">SpSt-716</strain>
    </source>
</reference>
<keyword evidence="2" id="KW-1003">Cell membrane</keyword>
<dbReference type="GO" id="GO:0044781">
    <property type="term" value="P:bacterial-type flagellum organization"/>
    <property type="evidence" value="ECO:0007669"/>
    <property type="project" value="InterPro"/>
</dbReference>
<proteinExistence type="predicted"/>
<keyword evidence="3 6" id="KW-0812">Transmembrane</keyword>
<sequence length="147" mass="16539">MKRVFWGFVAFLAILSQAAFAEEELHLPEVAPPSSWGEGVSIVRFFLAFLVVAGMLWGVSYLLRRYSGGNLRFSSSRYMRLLDVLPLRGNLTLYLLEVGKRIVVIAHTGSTVREVLELDAEDLVEQPKTEGFSGYLERIFRKSSPPS</sequence>
<comment type="caution">
    <text evidence="8">The sequence shown here is derived from an EMBL/GenBank/DDBJ whole genome shotgun (WGS) entry which is preliminary data.</text>
</comment>
<gene>
    <name evidence="8" type="ORF">ENU96_05345</name>
</gene>
<dbReference type="EMBL" id="DTEN01000214">
    <property type="protein sequence ID" value="HGI75084.1"/>
    <property type="molecule type" value="Genomic_DNA"/>
</dbReference>